<accession>A0A511T8C8</accession>
<dbReference type="EMBL" id="BJXR01000035">
    <property type="protein sequence ID" value="GEN09762.1"/>
    <property type="molecule type" value="Genomic_DNA"/>
</dbReference>
<comment type="caution">
    <text evidence="2">The sequence shown here is derived from an EMBL/GenBank/DDBJ whole genome shotgun (WGS) entry which is preliminary data.</text>
</comment>
<dbReference type="Proteomes" id="UP000321514">
    <property type="component" value="Unassembled WGS sequence"/>
</dbReference>
<name>A0A511T8C8_MYXFU</name>
<feature type="region of interest" description="Disordered" evidence="1">
    <location>
        <begin position="1"/>
        <end position="22"/>
    </location>
</feature>
<proteinExistence type="predicted"/>
<protein>
    <submittedName>
        <fullName evidence="2">Uncharacterized protein</fullName>
    </submittedName>
</protein>
<evidence type="ECO:0000313" key="3">
    <source>
        <dbReference type="Proteomes" id="UP000321514"/>
    </source>
</evidence>
<gene>
    <name evidence="2" type="ORF">MFU01_47990</name>
</gene>
<sequence length="84" mass="9210">MLGHQPTEAVRHAADERGEPTLRLFAPHVHSLSGRRSRPHRSGANLGTPALWDNLPEAFLSGVHKRQPLNVTPVPARYPMSCTG</sequence>
<feature type="compositionally biased region" description="Basic and acidic residues" evidence="1">
    <location>
        <begin position="9"/>
        <end position="20"/>
    </location>
</feature>
<dbReference type="AlphaFoldDB" id="A0A511T8C8"/>
<organism evidence="2 3">
    <name type="scientific">Myxococcus fulvus</name>
    <dbReference type="NCBI Taxonomy" id="33"/>
    <lineage>
        <taxon>Bacteria</taxon>
        <taxon>Pseudomonadati</taxon>
        <taxon>Myxococcota</taxon>
        <taxon>Myxococcia</taxon>
        <taxon>Myxococcales</taxon>
        <taxon>Cystobacterineae</taxon>
        <taxon>Myxococcaceae</taxon>
        <taxon>Myxococcus</taxon>
    </lineage>
</organism>
<evidence type="ECO:0000313" key="2">
    <source>
        <dbReference type="EMBL" id="GEN09762.1"/>
    </source>
</evidence>
<reference evidence="2 3" key="1">
    <citation type="submission" date="2019-07" db="EMBL/GenBank/DDBJ databases">
        <title>Whole genome shotgun sequence of Myxococcus fulvus NBRC 100333.</title>
        <authorList>
            <person name="Hosoyama A."/>
            <person name="Uohara A."/>
            <person name="Ohji S."/>
            <person name="Ichikawa N."/>
        </authorList>
    </citation>
    <scope>NUCLEOTIDE SEQUENCE [LARGE SCALE GENOMIC DNA]</scope>
    <source>
        <strain evidence="2 3">NBRC 100333</strain>
    </source>
</reference>
<evidence type="ECO:0000256" key="1">
    <source>
        <dbReference type="SAM" id="MobiDB-lite"/>
    </source>
</evidence>